<organism evidence="10 11">
    <name type="scientific">Dethiosulfovibrio peptidovorans DSM 11002</name>
    <dbReference type="NCBI Taxonomy" id="469381"/>
    <lineage>
        <taxon>Bacteria</taxon>
        <taxon>Thermotogati</taxon>
        <taxon>Synergistota</taxon>
        <taxon>Synergistia</taxon>
        <taxon>Synergistales</taxon>
        <taxon>Dethiosulfovibrionaceae</taxon>
        <taxon>Dethiosulfovibrio</taxon>
    </lineage>
</organism>
<dbReference type="PANTHER" id="PTHR43020">
    <property type="entry name" value="CDK5 REGULATORY SUBUNIT-ASSOCIATED PROTEIN 1"/>
    <property type="match status" value="1"/>
</dbReference>
<dbReference type="EMBL" id="ABTR02000001">
    <property type="protein sequence ID" value="EFC90212.1"/>
    <property type="molecule type" value="Genomic_DNA"/>
</dbReference>
<feature type="domain" description="Radical SAM core" evidence="9">
    <location>
        <begin position="140"/>
        <end position="369"/>
    </location>
</feature>
<dbReference type="SMART" id="SM00729">
    <property type="entry name" value="Elp3"/>
    <property type="match status" value="1"/>
</dbReference>
<evidence type="ECO:0000313" key="11">
    <source>
        <dbReference type="Proteomes" id="UP000006427"/>
    </source>
</evidence>
<keyword evidence="11" id="KW-1185">Reference proteome</keyword>
<dbReference type="SFLD" id="SFLDS00029">
    <property type="entry name" value="Radical_SAM"/>
    <property type="match status" value="1"/>
</dbReference>
<evidence type="ECO:0000313" key="10">
    <source>
        <dbReference type="EMBL" id="EFC90212.1"/>
    </source>
</evidence>
<dbReference type="InterPro" id="IPR006638">
    <property type="entry name" value="Elp3/MiaA/NifB-like_rSAM"/>
</dbReference>
<sequence length="432" mass="47181">MTEFSVRIKALGCRTNLYEADAIASAFTRAGCRITEGNDWDAAVLVSCSVTAEADRKSRQIVRRFRRASPEGLVVATGCWAQGISYDEAKALGVDLLVGNRRKDEVVPLVMETLRGGVPHGVMETVATSSRWESLFLDRPSLTTRAFLKVQDGCDHFCSYCIIPFLRGKPVSRPLDDLEREVRSVVESGCPEIVLTGVHLGLYGREGGPGLADLLRAVGAIDGVKRIRFGSLEPFSVGDDLLDAMAEIESFCPHLHLPLQSGDDRVLNAMGRGHTADEYLSLLDRIKSAMGEDVHISTDILVGFPGEDDLAFANTLSVLELGGIGRIHSFPYSPRKGTKAASLPDRPPKSIAEERCKTVIEKGRELLDRYVSRWVGKEELLLIEEVSEGRVSGYTPHFIRLSALGCGKVDGIVRCRIADMVDGELRGEVISP</sequence>
<keyword evidence="7" id="KW-0411">Iron-sulfur</keyword>
<accession>D2Z2Z4</accession>
<dbReference type="PROSITE" id="PS51449">
    <property type="entry name" value="MTTASE_N"/>
    <property type="match status" value="1"/>
</dbReference>
<dbReference type="SFLD" id="SFLDG01061">
    <property type="entry name" value="methylthiotransferase"/>
    <property type="match status" value="1"/>
</dbReference>
<dbReference type="InterPro" id="IPR007197">
    <property type="entry name" value="rSAM"/>
</dbReference>
<dbReference type="eggNOG" id="COG0621">
    <property type="taxonomic scope" value="Bacteria"/>
</dbReference>
<keyword evidence="5" id="KW-0479">Metal-binding</keyword>
<dbReference type="EC" id="1.3.1.74" evidence="10"/>
<keyword evidence="6" id="KW-0408">Iron</keyword>
<keyword evidence="4" id="KW-0949">S-adenosyl-L-methionine</keyword>
<dbReference type="InterPro" id="IPR058240">
    <property type="entry name" value="rSAM_sf"/>
</dbReference>
<dbReference type="Pfam" id="PF04055">
    <property type="entry name" value="Radical_SAM"/>
    <property type="match status" value="1"/>
</dbReference>
<name>D2Z2Z4_9BACT</name>
<dbReference type="GO" id="GO:0051539">
    <property type="term" value="F:4 iron, 4 sulfur cluster binding"/>
    <property type="evidence" value="ECO:0007669"/>
    <property type="project" value="UniProtKB-KW"/>
</dbReference>
<keyword evidence="10" id="KW-0560">Oxidoreductase</keyword>
<dbReference type="InterPro" id="IPR005839">
    <property type="entry name" value="Methylthiotransferase"/>
</dbReference>
<dbReference type="Gene3D" id="3.80.30.20">
    <property type="entry name" value="tm_1862 like domain"/>
    <property type="match status" value="1"/>
</dbReference>
<dbReference type="PROSITE" id="PS01278">
    <property type="entry name" value="MTTASE_RADICAL"/>
    <property type="match status" value="1"/>
</dbReference>
<evidence type="ECO:0000256" key="1">
    <source>
        <dbReference type="ARBA" id="ARBA00001966"/>
    </source>
</evidence>
<reference evidence="10 11" key="1">
    <citation type="journal article" date="2010" name="Stand. Genomic Sci.">
        <title>Permanent draft genome sequence of Dethiosulfovibrio peptidovorans type strain (SEBR 4207).</title>
        <authorList>
            <person name="Labutti K."/>
            <person name="Mayilraj S."/>
            <person name="Clum A."/>
            <person name="Lucas S."/>
            <person name="Glavina Del Rio T."/>
            <person name="Nolan M."/>
            <person name="Tice H."/>
            <person name="Cheng J.F."/>
            <person name="Pitluck S."/>
            <person name="Liolios K."/>
            <person name="Ivanova N."/>
            <person name="Mavromatis K."/>
            <person name="Mikhailova N."/>
            <person name="Pati A."/>
            <person name="Goodwin L."/>
            <person name="Chen A."/>
            <person name="Palaniappan K."/>
            <person name="Land M."/>
            <person name="Hauser L."/>
            <person name="Chang Y.J."/>
            <person name="Jeffries C.D."/>
            <person name="Rohde M."/>
            <person name="Spring S."/>
            <person name="Goker M."/>
            <person name="Woyke T."/>
            <person name="Bristow J."/>
            <person name="Eisen J.A."/>
            <person name="Markowitz V."/>
            <person name="Hugenholtz P."/>
            <person name="Kyrpides N.C."/>
            <person name="Klenk H.P."/>
            <person name="Lapidus A."/>
        </authorList>
    </citation>
    <scope>NUCLEOTIDE SEQUENCE [LARGE SCALE GENOMIC DNA]</scope>
    <source>
        <strain evidence="10 11">DSM 11002</strain>
    </source>
</reference>
<dbReference type="Gene3D" id="3.40.50.12160">
    <property type="entry name" value="Methylthiotransferase, N-terminal domain"/>
    <property type="match status" value="1"/>
</dbReference>
<dbReference type="NCBIfam" id="TIGR00089">
    <property type="entry name" value="MiaB/RimO family radical SAM methylthiotransferase"/>
    <property type="match status" value="1"/>
</dbReference>
<dbReference type="InterPro" id="IPR023404">
    <property type="entry name" value="rSAM_horseshoe"/>
</dbReference>
<dbReference type="InterPro" id="IPR006467">
    <property type="entry name" value="MiaB-like_bact"/>
</dbReference>
<dbReference type="CDD" id="cd01335">
    <property type="entry name" value="Radical_SAM"/>
    <property type="match status" value="1"/>
</dbReference>
<dbReference type="RefSeq" id="WP_005658787.1">
    <property type="nucleotide sequence ID" value="NZ_ABTR02000001.1"/>
</dbReference>
<evidence type="ECO:0000259" key="9">
    <source>
        <dbReference type="PROSITE" id="PS51918"/>
    </source>
</evidence>
<evidence type="ECO:0000256" key="6">
    <source>
        <dbReference type="ARBA" id="ARBA00023004"/>
    </source>
</evidence>
<dbReference type="InterPro" id="IPR038135">
    <property type="entry name" value="Methylthiotransferase_N_sf"/>
</dbReference>
<dbReference type="GO" id="GO:0035597">
    <property type="term" value="F:tRNA-2-methylthio-N(6)-dimethylallyladenosine(37) synthase activity"/>
    <property type="evidence" value="ECO:0007669"/>
    <property type="project" value="TreeGrafter"/>
</dbReference>
<proteinExistence type="predicted"/>
<dbReference type="FunFam" id="3.80.30.20:FF:000001">
    <property type="entry name" value="tRNA-2-methylthio-N(6)-dimethylallyladenosine synthase 2"/>
    <property type="match status" value="1"/>
</dbReference>
<gene>
    <name evidence="10" type="ORF">Dpep_0180</name>
</gene>
<protein>
    <submittedName>
        <fullName evidence="10">MiaB-like tRNA modifying enzyme</fullName>
        <ecNumber evidence="10">1.3.1.74</ecNumber>
    </submittedName>
</protein>
<dbReference type="InterPro" id="IPR020612">
    <property type="entry name" value="Methylthiotransferase_CS"/>
</dbReference>
<keyword evidence="2" id="KW-0004">4Fe-4S</keyword>
<evidence type="ECO:0000256" key="7">
    <source>
        <dbReference type="ARBA" id="ARBA00023014"/>
    </source>
</evidence>
<dbReference type="SUPFAM" id="SSF102114">
    <property type="entry name" value="Radical SAM enzymes"/>
    <property type="match status" value="1"/>
</dbReference>
<dbReference type="AlphaFoldDB" id="D2Z2Z4"/>
<dbReference type="Proteomes" id="UP000006427">
    <property type="component" value="Unassembled WGS sequence"/>
</dbReference>
<keyword evidence="3" id="KW-0808">Transferase</keyword>
<dbReference type="NCBIfam" id="TIGR01579">
    <property type="entry name" value="MiaB-like-C"/>
    <property type="match status" value="1"/>
</dbReference>
<comment type="cofactor">
    <cofactor evidence="1">
        <name>[4Fe-4S] cluster</name>
        <dbReference type="ChEBI" id="CHEBI:49883"/>
    </cofactor>
</comment>
<dbReference type="PROSITE" id="PS51918">
    <property type="entry name" value="RADICAL_SAM"/>
    <property type="match status" value="1"/>
</dbReference>
<dbReference type="GO" id="GO:0046872">
    <property type="term" value="F:metal ion binding"/>
    <property type="evidence" value="ECO:0007669"/>
    <property type="project" value="UniProtKB-KW"/>
</dbReference>
<dbReference type="Pfam" id="PF00919">
    <property type="entry name" value="UPF0004"/>
    <property type="match status" value="1"/>
</dbReference>
<dbReference type="GO" id="GO:0032440">
    <property type="term" value="F:2-alkenal reductase [NAD(P)H] activity"/>
    <property type="evidence" value="ECO:0007669"/>
    <property type="project" value="UniProtKB-EC"/>
</dbReference>
<comment type="caution">
    <text evidence="10">The sequence shown here is derived from an EMBL/GenBank/DDBJ whole genome shotgun (WGS) entry which is preliminary data.</text>
</comment>
<dbReference type="GO" id="GO:0005829">
    <property type="term" value="C:cytosol"/>
    <property type="evidence" value="ECO:0007669"/>
    <property type="project" value="TreeGrafter"/>
</dbReference>
<evidence type="ECO:0000259" key="8">
    <source>
        <dbReference type="PROSITE" id="PS51449"/>
    </source>
</evidence>
<evidence type="ECO:0000256" key="5">
    <source>
        <dbReference type="ARBA" id="ARBA00022723"/>
    </source>
</evidence>
<evidence type="ECO:0000256" key="3">
    <source>
        <dbReference type="ARBA" id="ARBA00022679"/>
    </source>
</evidence>
<dbReference type="SFLD" id="SFLDG01082">
    <property type="entry name" value="B12-binding_domain_containing"/>
    <property type="match status" value="1"/>
</dbReference>
<feature type="domain" description="MTTase N-terminal" evidence="8">
    <location>
        <begin position="4"/>
        <end position="115"/>
    </location>
</feature>
<evidence type="ECO:0000256" key="2">
    <source>
        <dbReference type="ARBA" id="ARBA00022485"/>
    </source>
</evidence>
<dbReference type="PANTHER" id="PTHR43020:SF2">
    <property type="entry name" value="MITOCHONDRIAL TRNA METHYLTHIOTRANSFERASE CDK5RAP1"/>
    <property type="match status" value="1"/>
</dbReference>
<dbReference type="PaxDb" id="469381-Dpep_0180"/>
<evidence type="ECO:0000256" key="4">
    <source>
        <dbReference type="ARBA" id="ARBA00022691"/>
    </source>
</evidence>
<dbReference type="InterPro" id="IPR013848">
    <property type="entry name" value="Methylthiotransferase_N"/>
</dbReference>
<dbReference type="STRING" id="469381.Dpep_0180"/>